<dbReference type="GO" id="GO:0000155">
    <property type="term" value="F:phosphorelay sensor kinase activity"/>
    <property type="evidence" value="ECO:0007669"/>
    <property type="project" value="InterPro"/>
</dbReference>
<evidence type="ECO:0000256" key="7">
    <source>
        <dbReference type="ARBA" id="ARBA00022777"/>
    </source>
</evidence>
<dbReference type="Pfam" id="PF02518">
    <property type="entry name" value="HATPase_c"/>
    <property type="match status" value="1"/>
</dbReference>
<dbReference type="InterPro" id="IPR036097">
    <property type="entry name" value="HisK_dim/P_sf"/>
</dbReference>
<dbReference type="GO" id="GO:0009927">
    <property type="term" value="F:histidine phosphotransfer kinase activity"/>
    <property type="evidence" value="ECO:0007669"/>
    <property type="project" value="TreeGrafter"/>
</dbReference>
<dbReference type="Proteomes" id="UP001197378">
    <property type="component" value="Unassembled WGS sequence"/>
</dbReference>
<feature type="domain" description="PAC" evidence="13">
    <location>
        <begin position="152"/>
        <end position="202"/>
    </location>
</feature>
<dbReference type="InterPro" id="IPR013767">
    <property type="entry name" value="PAS_fold"/>
</dbReference>
<name>A0AAE2YRT7_9PROT</name>
<keyword evidence="11" id="KW-0131">Cell cycle</keyword>
<evidence type="ECO:0000259" key="13">
    <source>
        <dbReference type="PROSITE" id="PS50113"/>
    </source>
</evidence>
<sequence>MTAGNPDPLRQALHEISNQLCLAVDGRVDFTIRAQAADPDIEQLVLLINFLLDSVARLLDREQANARDLDQRVAERSALLKATWDTLLDGLIVIDAHGTILEANPAARQLLAADDSLIGRNIKAFMPEPYAREHDDYLLRYLQTGEKRIIGVGREVEVRRRDGTQIPVRLAVSEICVHEQRRFVGLLRDIREQRAQERALEERRQAAEAASLAKSRFLASMSHELRTPLNAIIGYSELILEELDDGVPAENSRSDLQAIRDAGRHLLGLINDVLDMSRIEAGQTRVHREPIHPAELARAVGAVARPLVEGNGNRFALELDTQLPILATDSSKLRQCLLNLIGNAAKFTQDGVVTLRVQRVDDAVLWTVSDTGIGISPEGLNRIFDAFVQAEDDIDRRFGGTGLGLALTRQLIELLGGRIEVESRLGAGSTFHLFLPLSSTEEGEGQ</sequence>
<keyword evidence="15" id="KW-1185">Reference proteome</keyword>
<evidence type="ECO:0000256" key="5">
    <source>
        <dbReference type="ARBA" id="ARBA00022679"/>
    </source>
</evidence>
<evidence type="ECO:0000256" key="9">
    <source>
        <dbReference type="ARBA" id="ARBA00023012"/>
    </source>
</evidence>
<evidence type="ECO:0000313" key="14">
    <source>
        <dbReference type="EMBL" id="MBU2788906.1"/>
    </source>
</evidence>
<dbReference type="FunFam" id="3.30.565.10:FF:000010">
    <property type="entry name" value="Sensor histidine kinase RcsC"/>
    <property type="match status" value="1"/>
</dbReference>
<dbReference type="Pfam" id="PF00512">
    <property type="entry name" value="HisKA"/>
    <property type="match status" value="1"/>
</dbReference>
<dbReference type="InterPro" id="IPR035965">
    <property type="entry name" value="PAS-like_dom_sf"/>
</dbReference>
<keyword evidence="6" id="KW-0547">Nucleotide-binding</keyword>
<dbReference type="GO" id="GO:0005524">
    <property type="term" value="F:ATP binding"/>
    <property type="evidence" value="ECO:0007669"/>
    <property type="project" value="UniProtKB-KW"/>
</dbReference>
<keyword evidence="4" id="KW-0597">Phosphoprotein</keyword>
<comment type="catalytic activity">
    <reaction evidence="1">
        <text>ATP + protein L-histidine = ADP + protein N-phospho-L-histidine.</text>
        <dbReference type="EC" id="2.7.13.3"/>
    </reaction>
</comment>
<dbReference type="SMART" id="SM00387">
    <property type="entry name" value="HATPase_c"/>
    <property type="match status" value="1"/>
</dbReference>
<dbReference type="GO" id="GO:0005886">
    <property type="term" value="C:plasma membrane"/>
    <property type="evidence" value="ECO:0007669"/>
    <property type="project" value="TreeGrafter"/>
</dbReference>
<dbReference type="CDD" id="cd00130">
    <property type="entry name" value="PAS"/>
    <property type="match status" value="1"/>
</dbReference>
<dbReference type="SMART" id="SM00388">
    <property type="entry name" value="HisKA"/>
    <property type="match status" value="1"/>
</dbReference>
<keyword evidence="9" id="KW-0902">Two-component regulatory system</keyword>
<dbReference type="SUPFAM" id="SSF55785">
    <property type="entry name" value="PYP-like sensor domain (PAS domain)"/>
    <property type="match status" value="1"/>
</dbReference>
<evidence type="ECO:0000256" key="6">
    <source>
        <dbReference type="ARBA" id="ARBA00022741"/>
    </source>
</evidence>
<dbReference type="InterPro" id="IPR004358">
    <property type="entry name" value="Sig_transdc_His_kin-like_C"/>
</dbReference>
<dbReference type="PANTHER" id="PTHR43047:SF63">
    <property type="entry name" value="HISTIDINE KINASE"/>
    <property type="match status" value="1"/>
</dbReference>
<reference evidence="14" key="1">
    <citation type="journal article" date="2021" name="ISME J.">
        <title>Genomic evolution of the class Acidithiobacillia: deep-branching Proteobacteria living in extreme acidic conditions.</title>
        <authorList>
            <person name="Moya-Beltran A."/>
            <person name="Beard S."/>
            <person name="Rojas-Villalobos C."/>
            <person name="Issotta F."/>
            <person name="Gallardo Y."/>
            <person name="Ulloa R."/>
            <person name="Giaveno A."/>
            <person name="Degli Esposti M."/>
            <person name="Johnson D.B."/>
            <person name="Quatrini R."/>
        </authorList>
    </citation>
    <scope>NUCLEOTIDE SEQUENCE</scope>
    <source>
        <strain evidence="14">VAN18-1</strain>
    </source>
</reference>
<dbReference type="InterPro" id="IPR036890">
    <property type="entry name" value="HATPase_C_sf"/>
</dbReference>
<dbReference type="SUPFAM" id="SSF55874">
    <property type="entry name" value="ATPase domain of HSP90 chaperone/DNA topoisomerase II/histidine kinase"/>
    <property type="match status" value="1"/>
</dbReference>
<evidence type="ECO:0000313" key="15">
    <source>
        <dbReference type="Proteomes" id="UP001197378"/>
    </source>
</evidence>
<evidence type="ECO:0000256" key="1">
    <source>
        <dbReference type="ARBA" id="ARBA00000085"/>
    </source>
</evidence>
<dbReference type="InterPro" id="IPR003661">
    <property type="entry name" value="HisK_dim/P_dom"/>
</dbReference>
<evidence type="ECO:0000256" key="2">
    <source>
        <dbReference type="ARBA" id="ARBA00004370"/>
    </source>
</evidence>
<keyword evidence="7" id="KW-0418">Kinase</keyword>
<dbReference type="PROSITE" id="PS50109">
    <property type="entry name" value="HIS_KIN"/>
    <property type="match status" value="1"/>
</dbReference>
<dbReference type="Gene3D" id="1.10.287.130">
    <property type="match status" value="1"/>
</dbReference>
<dbReference type="PROSITE" id="PS50113">
    <property type="entry name" value="PAC"/>
    <property type="match status" value="1"/>
</dbReference>
<comment type="caution">
    <text evidence="14">The sequence shown here is derived from an EMBL/GenBank/DDBJ whole genome shotgun (WGS) entry which is preliminary data.</text>
</comment>
<dbReference type="InterPro" id="IPR005467">
    <property type="entry name" value="His_kinase_dom"/>
</dbReference>
<dbReference type="Gene3D" id="3.30.565.10">
    <property type="entry name" value="Histidine kinase-like ATPase, C-terminal domain"/>
    <property type="match status" value="1"/>
</dbReference>
<organism evidence="14 15">
    <name type="scientific">Igneacidithiobacillus copahuensis</name>
    <dbReference type="NCBI Taxonomy" id="2724909"/>
    <lineage>
        <taxon>Bacteria</taxon>
        <taxon>Pseudomonadati</taxon>
        <taxon>Pseudomonadota</taxon>
        <taxon>Acidithiobacillia</taxon>
        <taxon>Acidithiobacillales</taxon>
        <taxon>Acidithiobacillaceae</taxon>
        <taxon>Igneacidithiobacillus</taxon>
    </lineage>
</organism>
<dbReference type="EC" id="2.7.13.3" evidence="3"/>
<evidence type="ECO:0000256" key="3">
    <source>
        <dbReference type="ARBA" id="ARBA00012438"/>
    </source>
</evidence>
<dbReference type="RefSeq" id="WP_215885763.1">
    <property type="nucleotide sequence ID" value="NZ_JAAXYO010000169.1"/>
</dbReference>
<evidence type="ECO:0000256" key="10">
    <source>
        <dbReference type="ARBA" id="ARBA00023136"/>
    </source>
</evidence>
<dbReference type="Gene3D" id="3.30.450.20">
    <property type="entry name" value="PAS domain"/>
    <property type="match status" value="1"/>
</dbReference>
<protein>
    <recommendedName>
        <fullName evidence="3">histidine kinase</fullName>
        <ecNumber evidence="3">2.7.13.3</ecNumber>
    </recommendedName>
</protein>
<dbReference type="InterPro" id="IPR003594">
    <property type="entry name" value="HATPase_dom"/>
</dbReference>
<keyword evidence="8" id="KW-0067">ATP-binding</keyword>
<accession>A0AAE2YRT7</accession>
<dbReference type="GO" id="GO:0006355">
    <property type="term" value="P:regulation of DNA-templated transcription"/>
    <property type="evidence" value="ECO:0007669"/>
    <property type="project" value="InterPro"/>
</dbReference>
<dbReference type="AlphaFoldDB" id="A0AAE2YRT7"/>
<dbReference type="EMBL" id="JAAXYO010000169">
    <property type="protein sequence ID" value="MBU2788906.1"/>
    <property type="molecule type" value="Genomic_DNA"/>
</dbReference>
<evidence type="ECO:0000256" key="8">
    <source>
        <dbReference type="ARBA" id="ARBA00022840"/>
    </source>
</evidence>
<dbReference type="PRINTS" id="PR00344">
    <property type="entry name" value="BCTRLSENSOR"/>
</dbReference>
<dbReference type="SUPFAM" id="SSF47384">
    <property type="entry name" value="Homodimeric domain of signal transducing histidine kinase"/>
    <property type="match status" value="1"/>
</dbReference>
<dbReference type="FunFam" id="1.10.287.130:FF:000038">
    <property type="entry name" value="Sensory transduction histidine kinase"/>
    <property type="match status" value="1"/>
</dbReference>
<dbReference type="InterPro" id="IPR000014">
    <property type="entry name" value="PAS"/>
</dbReference>
<proteinExistence type="predicted"/>
<keyword evidence="5" id="KW-0808">Transferase</keyword>
<dbReference type="CDD" id="cd00082">
    <property type="entry name" value="HisKA"/>
    <property type="match status" value="1"/>
</dbReference>
<feature type="domain" description="Histidine kinase" evidence="12">
    <location>
        <begin position="220"/>
        <end position="439"/>
    </location>
</feature>
<dbReference type="InterPro" id="IPR000700">
    <property type="entry name" value="PAS-assoc_C"/>
</dbReference>
<keyword evidence="10" id="KW-0472">Membrane</keyword>
<dbReference type="SMART" id="SM00091">
    <property type="entry name" value="PAS"/>
    <property type="match status" value="1"/>
</dbReference>
<evidence type="ECO:0000256" key="4">
    <source>
        <dbReference type="ARBA" id="ARBA00022553"/>
    </source>
</evidence>
<dbReference type="CDD" id="cd16922">
    <property type="entry name" value="HATPase_EvgS-ArcB-TorS-like"/>
    <property type="match status" value="1"/>
</dbReference>
<evidence type="ECO:0000256" key="11">
    <source>
        <dbReference type="ARBA" id="ARBA00023306"/>
    </source>
</evidence>
<comment type="subcellular location">
    <subcellularLocation>
        <location evidence="2">Membrane</location>
    </subcellularLocation>
</comment>
<evidence type="ECO:0000259" key="12">
    <source>
        <dbReference type="PROSITE" id="PS50109"/>
    </source>
</evidence>
<dbReference type="PANTHER" id="PTHR43047">
    <property type="entry name" value="TWO-COMPONENT HISTIDINE PROTEIN KINASE"/>
    <property type="match status" value="1"/>
</dbReference>
<dbReference type="NCBIfam" id="TIGR00229">
    <property type="entry name" value="sensory_box"/>
    <property type="match status" value="1"/>
</dbReference>
<dbReference type="Pfam" id="PF00989">
    <property type="entry name" value="PAS"/>
    <property type="match status" value="1"/>
</dbReference>
<gene>
    <name evidence="14" type="ORF">HFQ13_11960</name>
</gene>